<protein>
    <submittedName>
        <fullName evidence="1">Integrase catalytic domain-containing protein</fullName>
    </submittedName>
</protein>
<name>A0A8X6M9A8_NEPPI</name>
<evidence type="ECO:0000313" key="1">
    <source>
        <dbReference type="EMBL" id="GFS38713.1"/>
    </source>
</evidence>
<comment type="caution">
    <text evidence="1">The sequence shown here is derived from an EMBL/GenBank/DDBJ whole genome shotgun (WGS) entry which is preliminary data.</text>
</comment>
<proteinExistence type="predicted"/>
<dbReference type="OrthoDB" id="6432493at2759"/>
<gene>
    <name evidence="1" type="primary">AVEN_242478_1</name>
    <name evidence="1" type="ORF">NPIL_609351</name>
</gene>
<sequence length="308" mass="35694">MIHLCSSKLAEKLQLQKENVNLSVGCLSGLSTTVKSKVSVVIFNEEKTSNRKLEFFVVPKIPNLMPSLQINLSNAAIPKNIKLANPEFYELGKIDLFLDSEIFFDLMRSGQIYVPNSNLVLQNSTFGHLIGRSIENFRDKKRPVHCRFINKKVETQMKKFFDLESIGIRDDPHCYDENKALEIFNKTVSFKNNRYTASIPWEKNCNQLGDNHYVAEKRLKGLERRMKFDNSLYLKYRGILNEYLDRDIIEKLSDTSKPLNKPVCYLPHQAVYREESITTKMHIVFDERSHKVGQLSINDCLWPGINLN</sequence>
<dbReference type="PANTHER" id="PTHR47331:SF1">
    <property type="entry name" value="GAG-LIKE PROTEIN"/>
    <property type="match status" value="1"/>
</dbReference>
<dbReference type="AlphaFoldDB" id="A0A8X6M9A8"/>
<accession>A0A8X6M9A8</accession>
<dbReference type="Proteomes" id="UP000887013">
    <property type="component" value="Unassembled WGS sequence"/>
</dbReference>
<reference evidence="1" key="1">
    <citation type="submission" date="2020-08" db="EMBL/GenBank/DDBJ databases">
        <title>Multicomponent nature underlies the extraordinary mechanical properties of spider dragline silk.</title>
        <authorList>
            <person name="Kono N."/>
            <person name="Nakamura H."/>
            <person name="Mori M."/>
            <person name="Yoshida Y."/>
            <person name="Ohtoshi R."/>
            <person name="Malay A.D."/>
            <person name="Moran D.A.P."/>
            <person name="Tomita M."/>
            <person name="Numata K."/>
            <person name="Arakawa K."/>
        </authorList>
    </citation>
    <scope>NUCLEOTIDE SEQUENCE</scope>
</reference>
<dbReference type="PANTHER" id="PTHR47331">
    <property type="entry name" value="PHD-TYPE DOMAIN-CONTAINING PROTEIN"/>
    <property type="match status" value="1"/>
</dbReference>
<organism evidence="1 2">
    <name type="scientific">Nephila pilipes</name>
    <name type="common">Giant wood spider</name>
    <name type="synonym">Nephila maculata</name>
    <dbReference type="NCBI Taxonomy" id="299642"/>
    <lineage>
        <taxon>Eukaryota</taxon>
        <taxon>Metazoa</taxon>
        <taxon>Ecdysozoa</taxon>
        <taxon>Arthropoda</taxon>
        <taxon>Chelicerata</taxon>
        <taxon>Arachnida</taxon>
        <taxon>Araneae</taxon>
        <taxon>Araneomorphae</taxon>
        <taxon>Entelegynae</taxon>
        <taxon>Araneoidea</taxon>
        <taxon>Nephilidae</taxon>
        <taxon>Nephila</taxon>
    </lineage>
</organism>
<dbReference type="EMBL" id="BMAW01089223">
    <property type="protein sequence ID" value="GFS38713.1"/>
    <property type="molecule type" value="Genomic_DNA"/>
</dbReference>
<keyword evidence="2" id="KW-1185">Reference proteome</keyword>
<evidence type="ECO:0000313" key="2">
    <source>
        <dbReference type="Proteomes" id="UP000887013"/>
    </source>
</evidence>